<evidence type="ECO:0000256" key="3">
    <source>
        <dbReference type="ARBA" id="ARBA00008961"/>
    </source>
</evidence>
<dbReference type="OrthoDB" id="10034655at2759"/>
<feature type="transmembrane region" description="Helical" evidence="9">
    <location>
        <begin position="62"/>
        <end position="80"/>
    </location>
</feature>
<dbReference type="GO" id="GO:0000139">
    <property type="term" value="C:Golgi membrane"/>
    <property type="evidence" value="ECO:0007669"/>
    <property type="project" value="UniProtKB-SubCell"/>
</dbReference>
<keyword evidence="8 9" id="KW-0472">Membrane</keyword>
<sequence length="81" mass="9221">MSAIFNFSSLLTVLLLLICTCAYLRELRPGIFDPPRKEGETKLKREGLTGFLWKMSRIGERLSPYIGVGCFIMAIHVLFIQ</sequence>
<comment type="similarity">
    <text evidence="3 9">Belongs to the KISH family.</text>
</comment>
<evidence type="ECO:0000256" key="9">
    <source>
        <dbReference type="RuleBase" id="RU910717"/>
    </source>
</evidence>
<dbReference type="AlphaFoldDB" id="A0A1Z5JCC7"/>
<evidence type="ECO:0000313" key="11">
    <source>
        <dbReference type="Proteomes" id="UP000198406"/>
    </source>
</evidence>
<evidence type="ECO:0000256" key="4">
    <source>
        <dbReference type="ARBA" id="ARBA00022692"/>
    </source>
</evidence>
<protein>
    <recommendedName>
        <fullName evidence="9">Protein kish</fullName>
    </recommendedName>
</protein>
<keyword evidence="6 9" id="KW-1133">Transmembrane helix</keyword>
<evidence type="ECO:0000256" key="7">
    <source>
        <dbReference type="ARBA" id="ARBA00023034"/>
    </source>
</evidence>
<keyword evidence="5 9" id="KW-0732">Signal</keyword>
<comment type="caution">
    <text evidence="10">The sequence shown here is derived from an EMBL/GenBank/DDBJ whole genome shotgun (WGS) entry which is preliminary data.</text>
</comment>
<dbReference type="EMBL" id="BDSP01000041">
    <property type="protein sequence ID" value="GAX11542.1"/>
    <property type="molecule type" value="Genomic_DNA"/>
</dbReference>
<organism evidence="10 11">
    <name type="scientific">Fistulifera solaris</name>
    <name type="common">Oleaginous diatom</name>
    <dbReference type="NCBI Taxonomy" id="1519565"/>
    <lineage>
        <taxon>Eukaryota</taxon>
        <taxon>Sar</taxon>
        <taxon>Stramenopiles</taxon>
        <taxon>Ochrophyta</taxon>
        <taxon>Bacillariophyta</taxon>
        <taxon>Bacillariophyceae</taxon>
        <taxon>Bacillariophycidae</taxon>
        <taxon>Naviculales</taxon>
        <taxon>Naviculaceae</taxon>
        <taxon>Fistulifera</taxon>
    </lineage>
</organism>
<gene>
    <name evidence="10" type="ORF">FisN_22Lu266</name>
</gene>
<feature type="signal peptide" evidence="9">
    <location>
        <begin position="1"/>
        <end position="22"/>
    </location>
</feature>
<dbReference type="Proteomes" id="UP000198406">
    <property type="component" value="Unassembled WGS sequence"/>
</dbReference>
<evidence type="ECO:0000256" key="2">
    <source>
        <dbReference type="ARBA" id="ARBA00004614"/>
    </source>
</evidence>
<dbReference type="InterPro" id="IPR051523">
    <property type="entry name" value="KISH_domain"/>
</dbReference>
<keyword evidence="11" id="KW-1185">Reference proteome</keyword>
<evidence type="ECO:0000313" key="10">
    <source>
        <dbReference type="EMBL" id="GAX11542.1"/>
    </source>
</evidence>
<proteinExistence type="inferred from homology"/>
<keyword evidence="4 9" id="KW-0812">Transmembrane</keyword>
<evidence type="ECO:0000256" key="1">
    <source>
        <dbReference type="ARBA" id="ARBA00002154"/>
    </source>
</evidence>
<name>A0A1Z5JCC7_FISSO</name>
<keyword evidence="7 9" id="KW-0333">Golgi apparatus</keyword>
<feature type="chain" id="PRO_5011829554" description="Protein kish" evidence="9">
    <location>
        <begin position="23"/>
        <end position="81"/>
    </location>
</feature>
<reference evidence="10 11" key="1">
    <citation type="journal article" date="2015" name="Plant Cell">
        <title>Oil accumulation by the oleaginous diatom Fistulifera solaris as revealed by the genome and transcriptome.</title>
        <authorList>
            <person name="Tanaka T."/>
            <person name="Maeda Y."/>
            <person name="Veluchamy A."/>
            <person name="Tanaka M."/>
            <person name="Abida H."/>
            <person name="Marechal E."/>
            <person name="Bowler C."/>
            <person name="Muto M."/>
            <person name="Sunaga Y."/>
            <person name="Tanaka M."/>
            <person name="Yoshino T."/>
            <person name="Taniguchi T."/>
            <person name="Fukuda Y."/>
            <person name="Nemoto M."/>
            <person name="Matsumoto M."/>
            <person name="Wong P.S."/>
            <person name="Aburatani S."/>
            <person name="Fujibuchi W."/>
        </authorList>
    </citation>
    <scope>NUCLEOTIDE SEQUENCE [LARGE SCALE GENOMIC DNA]</scope>
    <source>
        <strain evidence="10 11">JPCC DA0580</strain>
    </source>
</reference>
<dbReference type="InterPro" id="IPR009653">
    <property type="entry name" value="Ksh1"/>
</dbReference>
<dbReference type="PANTHER" id="PTHR13229">
    <property type="entry name" value="PROTEIN KISH-A"/>
    <property type="match status" value="1"/>
</dbReference>
<comment type="subcellular location">
    <subcellularLocation>
        <location evidence="2 9">Golgi apparatus membrane</location>
        <topology evidence="2 9">Single-pass type I membrane protein</topology>
    </subcellularLocation>
</comment>
<accession>A0A1Z5JCC7</accession>
<evidence type="ECO:0000256" key="6">
    <source>
        <dbReference type="ARBA" id="ARBA00022989"/>
    </source>
</evidence>
<dbReference type="FunCoup" id="A0A1Z5JCC7">
    <property type="interactions" value="429"/>
</dbReference>
<evidence type="ECO:0000256" key="8">
    <source>
        <dbReference type="ARBA" id="ARBA00023136"/>
    </source>
</evidence>
<dbReference type="InParanoid" id="A0A1Z5JCC7"/>
<comment type="function">
    <text evidence="1 9">Involved in the early part of the secretory pathway.</text>
</comment>
<dbReference type="Pfam" id="PF06842">
    <property type="entry name" value="DUF1242"/>
    <property type="match status" value="1"/>
</dbReference>
<evidence type="ECO:0000256" key="5">
    <source>
        <dbReference type="ARBA" id="ARBA00022729"/>
    </source>
</evidence>